<organism evidence="1 2">
    <name type="scientific">Streptomyces niveiscabiei</name>
    <dbReference type="NCBI Taxonomy" id="164115"/>
    <lineage>
        <taxon>Bacteria</taxon>
        <taxon>Bacillati</taxon>
        <taxon>Actinomycetota</taxon>
        <taxon>Actinomycetes</taxon>
        <taxon>Kitasatosporales</taxon>
        <taxon>Streptomycetaceae</taxon>
        <taxon>Streptomyces</taxon>
    </lineage>
</organism>
<name>A0ABW9HQL6_9ACTN</name>
<dbReference type="EMBL" id="JBJVNI010000005">
    <property type="protein sequence ID" value="MFM9609255.1"/>
    <property type="molecule type" value="Genomic_DNA"/>
</dbReference>
<dbReference type="RefSeq" id="WP_409121116.1">
    <property type="nucleotide sequence ID" value="NZ_JBJVNI010000005.1"/>
</dbReference>
<gene>
    <name evidence="1" type="ORF">ACKI18_11075</name>
</gene>
<sequence>MTAHGAVRVRAQGEVGEEEVTRLLAKLDAACGRLGLAAEGALTVVRAQARHIRRPWCATARLLVHGTVLVVHAEEATARELADRLEDRVLARARRKRTSPPRRTDPGA</sequence>
<proteinExistence type="predicted"/>
<dbReference type="Proteomes" id="UP001631957">
    <property type="component" value="Unassembled WGS sequence"/>
</dbReference>
<evidence type="ECO:0000313" key="1">
    <source>
        <dbReference type="EMBL" id="MFM9609255.1"/>
    </source>
</evidence>
<reference evidence="1 2" key="1">
    <citation type="submission" date="2024-12" db="EMBL/GenBank/DDBJ databases">
        <title>Forecasting of Potato common scab and diversities of Pathogenic streptomyces spp. in china.</title>
        <authorList>
            <person name="Handique U."/>
            <person name="Wu J."/>
        </authorList>
    </citation>
    <scope>NUCLEOTIDE SEQUENCE [LARGE SCALE GENOMIC DNA]</scope>
    <source>
        <strain evidence="1 2">ZRIMU1530</strain>
    </source>
</reference>
<evidence type="ECO:0000313" key="2">
    <source>
        <dbReference type="Proteomes" id="UP001631957"/>
    </source>
</evidence>
<accession>A0ABW9HQL6</accession>
<protein>
    <submittedName>
        <fullName evidence="1">Uncharacterized protein</fullName>
    </submittedName>
</protein>
<comment type="caution">
    <text evidence="1">The sequence shown here is derived from an EMBL/GenBank/DDBJ whole genome shotgun (WGS) entry which is preliminary data.</text>
</comment>
<keyword evidence="2" id="KW-1185">Reference proteome</keyword>